<name>A0AAD8LGI2_TARER</name>
<feature type="compositionally biased region" description="Low complexity" evidence="1">
    <location>
        <begin position="304"/>
        <end position="317"/>
    </location>
</feature>
<dbReference type="GO" id="GO:0033962">
    <property type="term" value="P:P-body assembly"/>
    <property type="evidence" value="ECO:0007669"/>
    <property type="project" value="TreeGrafter"/>
</dbReference>
<feature type="region of interest" description="Disordered" evidence="1">
    <location>
        <begin position="762"/>
        <end position="781"/>
    </location>
</feature>
<dbReference type="EMBL" id="JAUHHV010000001">
    <property type="protein sequence ID" value="KAK1438042.1"/>
    <property type="molecule type" value="Genomic_DNA"/>
</dbReference>
<dbReference type="AlphaFoldDB" id="A0AAD8LGI2"/>
<feature type="region of interest" description="Disordered" evidence="1">
    <location>
        <begin position="405"/>
        <end position="434"/>
    </location>
</feature>
<keyword evidence="3" id="KW-1185">Reference proteome</keyword>
<dbReference type="Proteomes" id="UP001229421">
    <property type="component" value="Unassembled WGS sequence"/>
</dbReference>
<comment type="caution">
    <text evidence="2">The sequence shown here is derived from an EMBL/GenBank/DDBJ whole genome shotgun (WGS) entry which is preliminary data.</text>
</comment>
<evidence type="ECO:0000313" key="3">
    <source>
        <dbReference type="Proteomes" id="UP001229421"/>
    </source>
</evidence>
<dbReference type="PANTHER" id="PTHR21551:SF24">
    <property type="entry name" value="PROTEIN PAT1 HOMOLOG 2"/>
    <property type="match status" value="1"/>
</dbReference>
<feature type="region of interest" description="Disordered" evidence="1">
    <location>
        <begin position="448"/>
        <end position="472"/>
    </location>
</feature>
<protein>
    <submittedName>
        <fullName evidence="2">Uncharacterized protein</fullName>
    </submittedName>
</protein>
<organism evidence="2 3">
    <name type="scientific">Tagetes erecta</name>
    <name type="common">African marigold</name>
    <dbReference type="NCBI Taxonomy" id="13708"/>
    <lineage>
        <taxon>Eukaryota</taxon>
        <taxon>Viridiplantae</taxon>
        <taxon>Streptophyta</taxon>
        <taxon>Embryophyta</taxon>
        <taxon>Tracheophyta</taxon>
        <taxon>Spermatophyta</taxon>
        <taxon>Magnoliopsida</taxon>
        <taxon>eudicotyledons</taxon>
        <taxon>Gunneridae</taxon>
        <taxon>Pentapetalae</taxon>
        <taxon>asterids</taxon>
        <taxon>campanulids</taxon>
        <taxon>Asterales</taxon>
        <taxon>Asteraceae</taxon>
        <taxon>Asteroideae</taxon>
        <taxon>Heliantheae alliance</taxon>
        <taxon>Tageteae</taxon>
        <taxon>Tagetes</taxon>
    </lineage>
</organism>
<evidence type="ECO:0000313" key="2">
    <source>
        <dbReference type="EMBL" id="KAK1438042.1"/>
    </source>
</evidence>
<accession>A0AAD8LGI2</accession>
<dbReference type="PANTHER" id="PTHR21551">
    <property type="entry name" value="TOPOISOMERASE II-ASSOCIATED PROTEIN PAT1"/>
    <property type="match status" value="1"/>
</dbReference>
<feature type="compositionally biased region" description="Low complexity" evidence="1">
    <location>
        <begin position="325"/>
        <end position="343"/>
    </location>
</feature>
<proteinExistence type="predicted"/>
<feature type="region of interest" description="Disordered" evidence="1">
    <location>
        <begin position="304"/>
        <end position="351"/>
    </location>
</feature>
<reference evidence="2" key="1">
    <citation type="journal article" date="2023" name="bioRxiv">
        <title>Improved chromosome-level genome assembly for marigold (Tagetes erecta).</title>
        <authorList>
            <person name="Jiang F."/>
            <person name="Yuan L."/>
            <person name="Wang S."/>
            <person name="Wang H."/>
            <person name="Xu D."/>
            <person name="Wang A."/>
            <person name="Fan W."/>
        </authorList>
    </citation>
    <scope>NUCLEOTIDE SEQUENCE</scope>
    <source>
        <strain evidence="2">WSJ</strain>
        <tissue evidence="2">Leaf</tissue>
    </source>
</reference>
<dbReference type="GO" id="GO:0000290">
    <property type="term" value="P:deadenylation-dependent decapping of nuclear-transcribed mRNA"/>
    <property type="evidence" value="ECO:0007669"/>
    <property type="project" value="InterPro"/>
</dbReference>
<feature type="compositionally biased region" description="Low complexity" evidence="1">
    <location>
        <begin position="414"/>
        <end position="427"/>
    </location>
</feature>
<evidence type="ECO:0000256" key="1">
    <source>
        <dbReference type="SAM" id="MobiDB-lite"/>
    </source>
</evidence>
<dbReference type="GO" id="GO:0003723">
    <property type="term" value="F:RNA binding"/>
    <property type="evidence" value="ECO:0007669"/>
    <property type="project" value="TreeGrafter"/>
</dbReference>
<feature type="region of interest" description="Disordered" evidence="1">
    <location>
        <begin position="94"/>
        <end position="115"/>
    </location>
</feature>
<sequence>MERSGSRDSSSIINASLSNDKLFDASQYAFFGNDILDKADFGCLEVEEDKPLNGPGDDEYRLFDKDEQELGVGSLSDLDDLSTIFSKLNRSVSGPRHPGVIGERGSGSGSFSRESSSASEWLQEREFTDWVDQHVSDAENYQGNRRWSSQPHLHSNSKTLYRATSYPEEQHQFFSEPDLLPDSSFPSFHPIGQTNLSSPRQHSHLMNLSPTITNPQLPFLENNNSLLLSGALHGSRGYRGSGSHLIPPSLSRYSQPQNNWTNHMLHVDHAGLLSNTFQQKLLHNGSLTPHYMLAHHHSIGPSSPLQLYPPSSLPLHLSNHKTKTSQKSGSSRHGSGRLSRQGSDGSNKKSEKFRVQFNSKYMNSEEIESVLKIQHAATHSNDPYIDDYYHQARVAKISDPKSKTRFCPAHLKDSSSSSKSSRNSNSSETKNNFNIDAHGRISLPFIRRPQPLLEVDPPAGTEGKSSEKPLEQEPMLAARITIEDCLSVLLDVDDIDRLLQFNPPQDNGVQMRQRRQILLEGLATSLQLIDPLGKRSNSTELTPKDDIVFLRIVSLPKGQKLVSKYLQLLSPNSELARIVCMTIFRHLRYLFGGLPSDRDASLTVSRLAKTVSTCIGSMDLNSLSACLAAVVCSSEQPPLRPIGSPSGDGASVVLKAVLDRATKLLTNPQGLTDPRLQNPKLWQASFDAFFGLLTKYCLSKYDSLVQAMSSRAPPSTEVIVSEAAGAISREMPVELLRASLPHTDNNQRKMLVDFSQRSMQVSGMTGHRATSGQVNPESVRG</sequence>
<gene>
    <name evidence="2" type="ORF">QVD17_03843</name>
</gene>
<dbReference type="GO" id="GO:0000932">
    <property type="term" value="C:P-body"/>
    <property type="evidence" value="ECO:0007669"/>
    <property type="project" value="TreeGrafter"/>
</dbReference>
<dbReference type="InterPro" id="IPR039900">
    <property type="entry name" value="Pat1-like"/>
</dbReference>